<comment type="caution">
    <text evidence="1">The sequence shown here is derived from an EMBL/GenBank/DDBJ whole genome shotgun (WGS) entry which is preliminary data.</text>
</comment>
<keyword evidence="2" id="KW-1185">Reference proteome</keyword>
<dbReference type="AlphaFoldDB" id="A0A9P6C9Z3"/>
<protein>
    <submittedName>
        <fullName evidence="1">Uncharacterized protein</fullName>
    </submittedName>
</protein>
<reference evidence="1" key="1">
    <citation type="submission" date="2020-11" db="EMBL/GenBank/DDBJ databases">
        <authorList>
            <consortium name="DOE Joint Genome Institute"/>
            <person name="Ahrendt S."/>
            <person name="Riley R."/>
            <person name="Andreopoulos W."/>
            <person name="Labutti K."/>
            <person name="Pangilinan J."/>
            <person name="Ruiz-Duenas F.J."/>
            <person name="Barrasa J.M."/>
            <person name="Sanchez-Garcia M."/>
            <person name="Camarero S."/>
            <person name="Miyauchi S."/>
            <person name="Serrano A."/>
            <person name="Linde D."/>
            <person name="Babiker R."/>
            <person name="Drula E."/>
            <person name="Ayuso-Fernandez I."/>
            <person name="Pacheco R."/>
            <person name="Padilla G."/>
            <person name="Ferreira P."/>
            <person name="Barriuso J."/>
            <person name="Kellner H."/>
            <person name="Castanera R."/>
            <person name="Alfaro M."/>
            <person name="Ramirez L."/>
            <person name="Pisabarro A.G."/>
            <person name="Kuo A."/>
            <person name="Tritt A."/>
            <person name="Lipzen A."/>
            <person name="He G."/>
            <person name="Yan M."/>
            <person name="Ng V."/>
            <person name="Cullen D."/>
            <person name="Martin F."/>
            <person name="Rosso M.-N."/>
            <person name="Henrissat B."/>
            <person name="Hibbett D."/>
            <person name="Martinez A.T."/>
            <person name="Grigoriev I.V."/>
        </authorList>
    </citation>
    <scope>NUCLEOTIDE SEQUENCE</scope>
    <source>
        <strain evidence="1">CBS 247.69</strain>
    </source>
</reference>
<dbReference type="EMBL" id="MU150356">
    <property type="protein sequence ID" value="KAF9457866.1"/>
    <property type="molecule type" value="Genomic_DNA"/>
</dbReference>
<sequence>MRSGGCLPSKRLPTHLQDPLRVLQTSRDALPWPLPVSIPTMPQGVCTQFIPKPTSETPP</sequence>
<proteinExistence type="predicted"/>
<evidence type="ECO:0000313" key="1">
    <source>
        <dbReference type="EMBL" id="KAF9457866.1"/>
    </source>
</evidence>
<name>A0A9P6C9Z3_9AGAR</name>
<organism evidence="1 2">
    <name type="scientific">Collybia nuda</name>
    <dbReference type="NCBI Taxonomy" id="64659"/>
    <lineage>
        <taxon>Eukaryota</taxon>
        <taxon>Fungi</taxon>
        <taxon>Dikarya</taxon>
        <taxon>Basidiomycota</taxon>
        <taxon>Agaricomycotina</taxon>
        <taxon>Agaricomycetes</taxon>
        <taxon>Agaricomycetidae</taxon>
        <taxon>Agaricales</taxon>
        <taxon>Tricholomatineae</taxon>
        <taxon>Clitocybaceae</taxon>
        <taxon>Collybia</taxon>
    </lineage>
</organism>
<accession>A0A9P6C9Z3</accession>
<gene>
    <name evidence="1" type="ORF">BDZ94DRAFT_1272134</name>
</gene>
<evidence type="ECO:0000313" key="2">
    <source>
        <dbReference type="Proteomes" id="UP000807353"/>
    </source>
</evidence>
<dbReference type="Proteomes" id="UP000807353">
    <property type="component" value="Unassembled WGS sequence"/>
</dbReference>